<feature type="domain" description="Cytoskeleton protein RodZ-like C-terminal" evidence="3">
    <location>
        <begin position="247"/>
        <end position="317"/>
    </location>
</feature>
<evidence type="ECO:0000256" key="1">
    <source>
        <dbReference type="SAM" id="MobiDB-lite"/>
    </source>
</evidence>
<evidence type="ECO:0000259" key="3">
    <source>
        <dbReference type="Pfam" id="PF13464"/>
    </source>
</evidence>
<dbReference type="EMBL" id="JBHSHD010000019">
    <property type="protein sequence ID" value="MFC4822589.1"/>
    <property type="molecule type" value="Genomic_DNA"/>
</dbReference>
<dbReference type="SUPFAM" id="SSF47413">
    <property type="entry name" value="lambda repressor-like DNA-binding domains"/>
    <property type="match status" value="1"/>
</dbReference>
<keyword evidence="5" id="KW-1185">Reference proteome</keyword>
<feature type="compositionally biased region" description="Low complexity" evidence="1">
    <location>
        <begin position="172"/>
        <end position="183"/>
    </location>
</feature>
<dbReference type="PANTHER" id="PTHR34475">
    <property type="match status" value="1"/>
</dbReference>
<dbReference type="InterPro" id="IPR050400">
    <property type="entry name" value="Bact_Cytoskel_RodZ"/>
</dbReference>
<dbReference type="CDD" id="cd00093">
    <property type="entry name" value="HTH_XRE"/>
    <property type="match status" value="1"/>
</dbReference>
<evidence type="ECO:0000256" key="2">
    <source>
        <dbReference type="SAM" id="Phobius"/>
    </source>
</evidence>
<feature type="transmembrane region" description="Helical" evidence="2">
    <location>
        <begin position="120"/>
        <end position="141"/>
    </location>
</feature>
<protein>
    <submittedName>
        <fullName evidence="4">Helix-turn-helix domain-containing protein</fullName>
    </submittedName>
</protein>
<dbReference type="Gene3D" id="1.10.260.40">
    <property type="entry name" value="lambda repressor-like DNA-binding domains"/>
    <property type="match status" value="1"/>
</dbReference>
<dbReference type="Pfam" id="PF13413">
    <property type="entry name" value="HTH_25"/>
    <property type="match status" value="1"/>
</dbReference>
<reference evidence="5" key="1">
    <citation type="journal article" date="2019" name="Int. J. Syst. Evol. Microbiol.">
        <title>The Global Catalogue of Microorganisms (GCM) 10K type strain sequencing project: providing services to taxonomists for standard genome sequencing and annotation.</title>
        <authorList>
            <consortium name="The Broad Institute Genomics Platform"/>
            <consortium name="The Broad Institute Genome Sequencing Center for Infectious Disease"/>
            <person name="Wu L."/>
            <person name="Ma J."/>
        </authorList>
    </citation>
    <scope>NUCLEOTIDE SEQUENCE [LARGE SCALE GENOMIC DNA]</scope>
    <source>
        <strain evidence="5">CCUG 30340</strain>
    </source>
</reference>
<gene>
    <name evidence="4" type="ORF">ACFO6Q_19885</name>
</gene>
<accession>A0ABV9R438</accession>
<dbReference type="PANTHER" id="PTHR34475:SF1">
    <property type="entry name" value="CYTOSKELETON PROTEIN RODZ"/>
    <property type="match status" value="1"/>
</dbReference>
<dbReference type="InterPro" id="IPR010982">
    <property type="entry name" value="Lambda_DNA-bd_dom_sf"/>
</dbReference>
<keyword evidence="2" id="KW-1133">Transmembrane helix</keyword>
<dbReference type="Pfam" id="PF13464">
    <property type="entry name" value="RodZ_C"/>
    <property type="match status" value="1"/>
</dbReference>
<comment type="caution">
    <text evidence="4">The sequence shown here is derived from an EMBL/GenBank/DDBJ whole genome shotgun (WGS) entry which is preliminary data.</text>
</comment>
<dbReference type="RefSeq" id="WP_380022953.1">
    <property type="nucleotide sequence ID" value="NZ_JBHSHD010000019.1"/>
</dbReference>
<dbReference type="InterPro" id="IPR025194">
    <property type="entry name" value="RodZ-like_C"/>
</dbReference>
<feature type="region of interest" description="Disordered" evidence="1">
    <location>
        <begin position="157"/>
        <end position="183"/>
    </location>
</feature>
<proteinExistence type="predicted"/>
<sequence length="330" mass="34366">MNEFNPETVRDEGAVAMIGGGEGDASLGQRLRAGREAHGWSRSDVAARLKLPLSLVGKLESDDYEGLTQGVFLRGYLGSYARLVEVPIEEATTVAAAHSQPAPLVATGTISRSRYLFDRYSVSATYLILTAIIVVPAVWLATHGGLEQNLARTTPLDPPANVSVPLQSGSPDAAATNPADAATTDGAVASTAGQTTTEPVAVPPPAPVEQAPVIASMTPFTTAPSQPAAEPPKPAEDAAGTGAHTLQLKLSQASWVEILGANGQRLEYGTLTAGSERSYRSDGPLSVRLGNVQGAEVRSDGKLVDLAPFQRGNVAHVKLFDGNASRVEQQ</sequence>
<evidence type="ECO:0000313" key="4">
    <source>
        <dbReference type="EMBL" id="MFC4822589.1"/>
    </source>
</evidence>
<dbReference type="InterPro" id="IPR001387">
    <property type="entry name" value="Cro/C1-type_HTH"/>
</dbReference>
<name>A0ABV9R438_9GAMM</name>
<dbReference type="Proteomes" id="UP001595886">
    <property type="component" value="Unassembled WGS sequence"/>
</dbReference>
<feature type="region of interest" description="Disordered" evidence="1">
    <location>
        <begin position="220"/>
        <end position="239"/>
    </location>
</feature>
<keyword evidence="2" id="KW-0472">Membrane</keyword>
<organism evidence="4 5">
    <name type="scientific">Dokdonella ginsengisoli</name>
    <dbReference type="NCBI Taxonomy" id="363846"/>
    <lineage>
        <taxon>Bacteria</taxon>
        <taxon>Pseudomonadati</taxon>
        <taxon>Pseudomonadota</taxon>
        <taxon>Gammaproteobacteria</taxon>
        <taxon>Lysobacterales</taxon>
        <taxon>Rhodanobacteraceae</taxon>
        <taxon>Dokdonella</taxon>
    </lineage>
</organism>
<keyword evidence="2" id="KW-0812">Transmembrane</keyword>
<evidence type="ECO:0000313" key="5">
    <source>
        <dbReference type="Proteomes" id="UP001595886"/>
    </source>
</evidence>